<evidence type="ECO:0008006" key="3">
    <source>
        <dbReference type="Google" id="ProtNLM"/>
    </source>
</evidence>
<dbReference type="GeneID" id="98125217"/>
<name>A0ABR4D8Z5_9PEZI</name>
<sequence>MTKAASAVRTNLISSSSSWIWIPAPTTVRKSASIALQNLNMPVYCITGTNRGIGLEFVRQLAQSADNTIIAAVRSLSSDLSDLQAAVSPSTHILECDTSKVSSIHSFAKAAARILRDGKKIDFLINNAGVNITSHQSSLSLGPDELHTQISINVIGPAKVVEFLLDAGLLSKDVRVLNLTSGLGSMQRSSEIKPRKCAGYSISKAGLNMLTVHQSEDLKAQLPGAVVISMDPGWVKTRLGGEGAMLEASESVGNMLGVLHRLKPEDNGSFLHHSGDKIPW</sequence>
<evidence type="ECO:0000313" key="2">
    <source>
        <dbReference type="Proteomes" id="UP001600064"/>
    </source>
</evidence>
<dbReference type="InterPro" id="IPR052184">
    <property type="entry name" value="SDR_enzymes"/>
</dbReference>
<dbReference type="Pfam" id="PF00106">
    <property type="entry name" value="adh_short"/>
    <property type="match status" value="1"/>
</dbReference>
<protein>
    <recommendedName>
        <fullName evidence="3">NAD(P)-binding protein</fullName>
    </recommendedName>
</protein>
<dbReference type="CDD" id="cd05325">
    <property type="entry name" value="carb_red_sniffer_like_SDR_c"/>
    <property type="match status" value="1"/>
</dbReference>
<dbReference type="PRINTS" id="PR00081">
    <property type="entry name" value="GDHRDH"/>
</dbReference>
<dbReference type="SUPFAM" id="SSF51735">
    <property type="entry name" value="NAD(P)-binding Rossmann-fold domains"/>
    <property type="match status" value="1"/>
</dbReference>
<dbReference type="InterPro" id="IPR036291">
    <property type="entry name" value="NAD(P)-bd_dom_sf"/>
</dbReference>
<organism evidence="1 2">
    <name type="scientific">Remersonia thermophila</name>
    <dbReference type="NCBI Taxonomy" id="72144"/>
    <lineage>
        <taxon>Eukaryota</taxon>
        <taxon>Fungi</taxon>
        <taxon>Dikarya</taxon>
        <taxon>Ascomycota</taxon>
        <taxon>Pezizomycotina</taxon>
        <taxon>Sordariomycetes</taxon>
        <taxon>Sordariomycetidae</taxon>
        <taxon>Sordariales</taxon>
        <taxon>Sordariales incertae sedis</taxon>
        <taxon>Remersonia</taxon>
    </lineage>
</organism>
<dbReference type="Proteomes" id="UP001600064">
    <property type="component" value="Unassembled WGS sequence"/>
</dbReference>
<keyword evidence="2" id="KW-1185">Reference proteome</keyword>
<dbReference type="PANTHER" id="PTHR45458:SF1">
    <property type="entry name" value="SHORT CHAIN DEHYDROGENASE"/>
    <property type="match status" value="1"/>
</dbReference>
<gene>
    <name evidence="1" type="ORF">VTJ83DRAFT_4119</name>
</gene>
<dbReference type="Gene3D" id="3.40.50.720">
    <property type="entry name" value="NAD(P)-binding Rossmann-like Domain"/>
    <property type="match status" value="1"/>
</dbReference>
<comment type="caution">
    <text evidence="1">The sequence shown here is derived from an EMBL/GenBank/DDBJ whole genome shotgun (WGS) entry which is preliminary data.</text>
</comment>
<accession>A0ABR4D8Z5</accession>
<dbReference type="PANTHER" id="PTHR45458">
    <property type="entry name" value="SHORT-CHAIN DEHYDROGENASE/REDUCTASE SDR"/>
    <property type="match status" value="1"/>
</dbReference>
<proteinExistence type="predicted"/>
<reference evidence="1 2" key="1">
    <citation type="journal article" date="2024" name="Commun. Biol.">
        <title>Comparative genomic analysis of thermophilic fungi reveals convergent evolutionary adaptations and gene losses.</title>
        <authorList>
            <person name="Steindorff A.S."/>
            <person name="Aguilar-Pontes M.V."/>
            <person name="Robinson A.J."/>
            <person name="Andreopoulos B."/>
            <person name="LaButti K."/>
            <person name="Kuo A."/>
            <person name="Mondo S."/>
            <person name="Riley R."/>
            <person name="Otillar R."/>
            <person name="Haridas S."/>
            <person name="Lipzen A."/>
            <person name="Grimwood J."/>
            <person name="Schmutz J."/>
            <person name="Clum A."/>
            <person name="Reid I.D."/>
            <person name="Moisan M.C."/>
            <person name="Butler G."/>
            <person name="Nguyen T.T.M."/>
            <person name="Dewar K."/>
            <person name="Conant G."/>
            <person name="Drula E."/>
            <person name="Henrissat B."/>
            <person name="Hansel C."/>
            <person name="Singer S."/>
            <person name="Hutchinson M.I."/>
            <person name="de Vries R.P."/>
            <person name="Natvig D.O."/>
            <person name="Powell A.J."/>
            <person name="Tsang A."/>
            <person name="Grigoriev I.V."/>
        </authorList>
    </citation>
    <scope>NUCLEOTIDE SEQUENCE [LARGE SCALE GENOMIC DNA]</scope>
    <source>
        <strain evidence="1 2">ATCC 22073</strain>
    </source>
</reference>
<dbReference type="EMBL" id="JAZGUE010000004">
    <property type="protein sequence ID" value="KAL2266842.1"/>
    <property type="molecule type" value="Genomic_DNA"/>
</dbReference>
<evidence type="ECO:0000313" key="1">
    <source>
        <dbReference type="EMBL" id="KAL2266842.1"/>
    </source>
</evidence>
<dbReference type="InterPro" id="IPR002347">
    <property type="entry name" value="SDR_fam"/>
</dbReference>
<dbReference type="RefSeq" id="XP_070865569.1">
    <property type="nucleotide sequence ID" value="XM_071010573.1"/>
</dbReference>